<dbReference type="InterPro" id="IPR000816">
    <property type="entry name" value="Peptidase_C15"/>
</dbReference>
<dbReference type="HAMAP" id="MF_00417">
    <property type="entry name" value="Pyrrolid_peptidase"/>
    <property type="match status" value="1"/>
</dbReference>
<dbReference type="InterPro" id="IPR033694">
    <property type="entry name" value="PGPEP1_Cys_AS"/>
</dbReference>
<keyword evidence="7 9" id="KW-0378">Hydrolase</keyword>
<feature type="active site" evidence="9 10">
    <location>
        <position position="87"/>
    </location>
</feature>
<evidence type="ECO:0000256" key="7">
    <source>
        <dbReference type="ARBA" id="ARBA00022801"/>
    </source>
</evidence>
<dbReference type="PROSITE" id="PS01334">
    <property type="entry name" value="PYRASE_CYS"/>
    <property type="match status" value="1"/>
</dbReference>
<dbReference type="NCBIfam" id="NF009676">
    <property type="entry name" value="PRK13197.1"/>
    <property type="match status" value="1"/>
</dbReference>
<evidence type="ECO:0000313" key="12">
    <source>
        <dbReference type="EMBL" id="GCB89832.1"/>
    </source>
</evidence>
<evidence type="ECO:0000256" key="3">
    <source>
        <dbReference type="ARBA" id="ARBA00004496"/>
    </source>
</evidence>
<dbReference type="Pfam" id="PF01470">
    <property type="entry name" value="Peptidase_C15"/>
    <property type="match status" value="1"/>
</dbReference>
<evidence type="ECO:0000256" key="6">
    <source>
        <dbReference type="ARBA" id="ARBA00022670"/>
    </source>
</evidence>
<organism evidence="12 13">
    <name type="scientific">Streptomyces noursei</name>
    <name type="common">Streptomyces albulus</name>
    <dbReference type="NCBI Taxonomy" id="1971"/>
    <lineage>
        <taxon>Bacteria</taxon>
        <taxon>Bacillati</taxon>
        <taxon>Actinomycetota</taxon>
        <taxon>Actinomycetes</taxon>
        <taxon>Kitasatosporales</taxon>
        <taxon>Streptomycetaceae</taxon>
        <taxon>Streptomyces</taxon>
    </lineage>
</organism>
<dbReference type="GO" id="GO:0006508">
    <property type="term" value="P:proteolysis"/>
    <property type="evidence" value="ECO:0007669"/>
    <property type="project" value="UniProtKB-KW"/>
</dbReference>
<dbReference type="PRINTS" id="PR00706">
    <property type="entry name" value="PYROGLUPTASE"/>
</dbReference>
<dbReference type="PROSITE" id="PS01333">
    <property type="entry name" value="PYRASE_GLU"/>
    <property type="match status" value="1"/>
</dbReference>
<comment type="function">
    <text evidence="2 9">Removes 5-oxoproline from various penultimate amino acid residues except L-proline.</text>
</comment>
<evidence type="ECO:0000256" key="4">
    <source>
        <dbReference type="ARBA" id="ARBA00006641"/>
    </source>
</evidence>
<dbReference type="RefSeq" id="WP_016578044.1">
    <property type="nucleotide sequence ID" value="NZ_BHXC01000006.1"/>
</dbReference>
<comment type="subunit">
    <text evidence="9">Homotetramer.</text>
</comment>
<sequence>MHATTTPPTRVLLTGFTPFGGEATNPSWQAVRIAAATPLAGLALHTVELPCVYGASLAALRTAIAETSPDLVVCVGQAGGRPDVTVERVAVNVDDARIPDTAGAEPVDEPIVPGGPAAYFATLPIKACVAAVRAAGLPASVSNTAGTFVCNHVFYGLAHLIATELPHVRGGFVHVPYAPEQVTDRAQPSLPVDAVATALRALVTAAARTRTDLKVAEGATH</sequence>
<gene>
    <name evidence="9 12" type="primary">pcp</name>
    <name evidence="12" type="ORF">SALB_02524</name>
</gene>
<proteinExistence type="inferred from homology"/>
<evidence type="ECO:0000256" key="11">
    <source>
        <dbReference type="PROSITE-ProRule" id="PRU10077"/>
    </source>
</evidence>
<dbReference type="NCBIfam" id="TIGR00504">
    <property type="entry name" value="pyro_pdase"/>
    <property type="match status" value="1"/>
</dbReference>
<keyword evidence="6 9" id="KW-0645">Protease</keyword>
<dbReference type="CDD" id="cd00501">
    <property type="entry name" value="Peptidase_C15"/>
    <property type="match status" value="1"/>
</dbReference>
<feature type="active site" evidence="9 11">
    <location>
        <position position="150"/>
    </location>
</feature>
<dbReference type="PIRSF" id="PIRSF015592">
    <property type="entry name" value="Prld-crbxl_pptds"/>
    <property type="match status" value="1"/>
</dbReference>
<dbReference type="EC" id="3.4.19.3" evidence="9"/>
<comment type="catalytic activity">
    <reaction evidence="1 9 10">
        <text>Release of an N-terminal pyroglutamyl group from a polypeptide, the second amino acid generally not being Pro.</text>
        <dbReference type="EC" id="3.4.19.3"/>
    </reaction>
</comment>
<comment type="subcellular location">
    <subcellularLocation>
        <location evidence="3 9">Cytoplasm</location>
    </subcellularLocation>
</comment>
<evidence type="ECO:0000256" key="10">
    <source>
        <dbReference type="PROSITE-ProRule" id="PRU10076"/>
    </source>
</evidence>
<comment type="similarity">
    <text evidence="4 9">Belongs to the peptidase C15 family.</text>
</comment>
<reference evidence="12 13" key="1">
    <citation type="journal article" date="2019" name="Microbiol. Resour. Announc.">
        <title>Draft Genome Sequence of the Most Traditional epsilon-Poly-l-Lysine Producer, Streptomyces albulus NBRC14147.</title>
        <authorList>
            <person name="Yamanaka K."/>
            <person name="Hamano Y."/>
        </authorList>
    </citation>
    <scope>NUCLEOTIDE SEQUENCE [LARGE SCALE GENOMIC DNA]</scope>
    <source>
        <strain evidence="12 13">NBRC 14147</strain>
    </source>
</reference>
<keyword evidence="8 9" id="KW-0788">Thiol protease</keyword>
<comment type="caution">
    <text evidence="12">The sequence shown here is derived from an EMBL/GenBank/DDBJ whole genome shotgun (WGS) entry which is preliminary data.</text>
</comment>
<keyword evidence="5 9" id="KW-0963">Cytoplasm</keyword>
<dbReference type="FunFam" id="3.40.630.20:FF:000001">
    <property type="entry name" value="Pyrrolidone-carboxylate peptidase"/>
    <property type="match status" value="1"/>
</dbReference>
<dbReference type="EMBL" id="BHXC01000006">
    <property type="protein sequence ID" value="GCB89832.1"/>
    <property type="molecule type" value="Genomic_DNA"/>
</dbReference>
<dbReference type="PANTHER" id="PTHR23402:SF1">
    <property type="entry name" value="PYROGLUTAMYL-PEPTIDASE I"/>
    <property type="match status" value="1"/>
</dbReference>
<dbReference type="InterPro" id="IPR029762">
    <property type="entry name" value="PGP-I_bact-type"/>
</dbReference>
<dbReference type="InterPro" id="IPR036440">
    <property type="entry name" value="Peptidase_C15-like_sf"/>
</dbReference>
<evidence type="ECO:0000256" key="5">
    <source>
        <dbReference type="ARBA" id="ARBA00022490"/>
    </source>
</evidence>
<dbReference type="InterPro" id="IPR016125">
    <property type="entry name" value="Peptidase_C15-like"/>
</dbReference>
<protein>
    <recommendedName>
        <fullName evidence="9">Pyrrolidone-carboxylate peptidase</fullName>
        <ecNumber evidence="9">3.4.19.3</ecNumber>
    </recommendedName>
    <alternativeName>
        <fullName evidence="9">5-oxoprolyl-peptidase</fullName>
    </alternativeName>
    <alternativeName>
        <fullName evidence="9">Pyroglutamyl-peptidase I</fullName>
        <shortName evidence="9">PGP-I</shortName>
        <shortName evidence="9">Pyrase</shortName>
    </alternativeName>
</protein>
<feature type="active site" evidence="9">
    <location>
        <position position="174"/>
    </location>
</feature>
<evidence type="ECO:0000256" key="8">
    <source>
        <dbReference type="ARBA" id="ARBA00022807"/>
    </source>
</evidence>
<evidence type="ECO:0000256" key="9">
    <source>
        <dbReference type="HAMAP-Rule" id="MF_00417"/>
    </source>
</evidence>
<dbReference type="AlphaFoldDB" id="A0A401QWZ5"/>
<dbReference type="Proteomes" id="UP000288351">
    <property type="component" value="Unassembled WGS sequence"/>
</dbReference>
<dbReference type="GO" id="GO:0016920">
    <property type="term" value="F:pyroglutamyl-peptidase activity"/>
    <property type="evidence" value="ECO:0007669"/>
    <property type="project" value="UniProtKB-UniRule"/>
</dbReference>
<evidence type="ECO:0000256" key="1">
    <source>
        <dbReference type="ARBA" id="ARBA00001770"/>
    </source>
</evidence>
<dbReference type="SUPFAM" id="SSF53182">
    <property type="entry name" value="Pyrrolidone carboxyl peptidase (pyroglutamate aminopeptidase)"/>
    <property type="match status" value="1"/>
</dbReference>
<dbReference type="PANTHER" id="PTHR23402">
    <property type="entry name" value="PROTEASE FAMILY C15 PYROGLUTAMYL-PEPTIDASE I-RELATED"/>
    <property type="match status" value="1"/>
</dbReference>
<evidence type="ECO:0000313" key="13">
    <source>
        <dbReference type="Proteomes" id="UP000288351"/>
    </source>
</evidence>
<name>A0A401QWZ5_STRNR</name>
<dbReference type="Gene3D" id="3.40.630.20">
    <property type="entry name" value="Peptidase C15, pyroglutamyl peptidase I-like"/>
    <property type="match status" value="1"/>
</dbReference>
<dbReference type="InterPro" id="IPR033693">
    <property type="entry name" value="PGPEP1_Glu_AS"/>
</dbReference>
<accession>A0A401QWZ5</accession>
<evidence type="ECO:0000256" key="2">
    <source>
        <dbReference type="ARBA" id="ARBA00002280"/>
    </source>
</evidence>
<dbReference type="GO" id="GO:0005829">
    <property type="term" value="C:cytosol"/>
    <property type="evidence" value="ECO:0007669"/>
    <property type="project" value="InterPro"/>
</dbReference>